<comment type="caution">
    <text evidence="4">The sequence shown here is derived from an EMBL/GenBank/DDBJ whole genome shotgun (WGS) entry which is preliminary data.</text>
</comment>
<feature type="domain" description="Amidohydrolase 3" evidence="3">
    <location>
        <begin position="46"/>
        <end position="224"/>
    </location>
</feature>
<dbReference type="Proteomes" id="UP001594351">
    <property type="component" value="Unassembled WGS sequence"/>
</dbReference>
<sequence length="543" mass="59729">MGTLLLSNGKIVDGSGQDSFRGHVLIEGERIREICSQKVGIPAADEVIDVAGAAITPGFIDMHSHADWHLPDPDHPTLMKCLVEQGITTIIAGNCGISPAPYNAETFQYVETLASILMDKPIDYQWQTMSEFLTCLEQFKPLVNIAELVGHAAVRIAYAGTRRGKMKAAELSHCLAKTHEALDQGACGISFGLGYDPGMYSPLEELKAFCLVAQEAGKPVAVHLKAYSWLSPCYHSTTPQAHNVKALQEMLNIVRQTGVKLQMSHFLFVGRKSWKYAARTLQIIDRAVRDGLDVMIDAFPYTCGNTTILATLPFWFLAGLPAAFKNRKALLRLRVELELGFRLVGFRYHDFQVMATAVPGWEHLYGLTIPEIAQKWNTSSFQTLLKLSETSQGGALILFHTYSGDAENQKPLEAVLKHEQCLFETDVALKSKAYPNPAGLGTYPKILGTYVRDQKLFTIESAIKRMTSASAERFGLTDRGLLAPGKFADVVVFDPDTIAETPPVGPKPASKPVGIKYVFINGNRVVENGDYNVGERSGRVLRL</sequence>
<dbReference type="PANTHER" id="PTHR11113">
    <property type="entry name" value="N-ACETYLGLUCOSAMINE-6-PHOSPHATE DEACETYLASE"/>
    <property type="match status" value="1"/>
</dbReference>
<evidence type="ECO:0000256" key="2">
    <source>
        <dbReference type="ARBA" id="ARBA00022801"/>
    </source>
</evidence>
<dbReference type="SUPFAM" id="SSF51338">
    <property type="entry name" value="Composite domain of metallo-dependent hydrolases"/>
    <property type="match status" value="2"/>
</dbReference>
<evidence type="ECO:0000259" key="3">
    <source>
        <dbReference type="Pfam" id="PF07969"/>
    </source>
</evidence>
<evidence type="ECO:0000313" key="5">
    <source>
        <dbReference type="Proteomes" id="UP001594351"/>
    </source>
</evidence>
<proteinExistence type="inferred from homology"/>
<dbReference type="EMBL" id="JBHPBY010000381">
    <property type="protein sequence ID" value="MFC1852869.1"/>
    <property type="molecule type" value="Genomic_DNA"/>
</dbReference>
<dbReference type="InterPro" id="IPR032466">
    <property type="entry name" value="Metal_Hydrolase"/>
</dbReference>
<evidence type="ECO:0000313" key="4">
    <source>
        <dbReference type="EMBL" id="MFC1852869.1"/>
    </source>
</evidence>
<gene>
    <name evidence="4" type="ORF">ACFL27_21940</name>
</gene>
<dbReference type="InterPro" id="IPR011059">
    <property type="entry name" value="Metal-dep_hydrolase_composite"/>
</dbReference>
<reference evidence="4 5" key="1">
    <citation type="submission" date="2024-09" db="EMBL/GenBank/DDBJ databases">
        <title>Laminarin stimulates single cell rates of sulfate reduction while oxygen inhibits transcriptomic activity in coastal marine sediment.</title>
        <authorList>
            <person name="Lindsay M."/>
            <person name="Orcutt B."/>
            <person name="Emerson D."/>
            <person name="Stepanauskas R."/>
            <person name="D'Angelo T."/>
        </authorList>
    </citation>
    <scope>NUCLEOTIDE SEQUENCE [LARGE SCALE GENOMIC DNA]</scope>
    <source>
        <strain evidence="4">SAG AM-311-K15</strain>
    </source>
</reference>
<name>A0ABV6Z391_UNCC1</name>
<dbReference type="PANTHER" id="PTHR11113:SF14">
    <property type="entry name" value="N-ACETYLGLUCOSAMINE-6-PHOSPHATE DEACETYLASE"/>
    <property type="match status" value="1"/>
</dbReference>
<dbReference type="InterPro" id="IPR023100">
    <property type="entry name" value="D-aminoacylase_insert_dom_sf"/>
</dbReference>
<dbReference type="Gene3D" id="3.30.1490.130">
    <property type="entry name" value="D-aminoacylase. Domain 3"/>
    <property type="match status" value="1"/>
</dbReference>
<keyword evidence="2" id="KW-0378">Hydrolase</keyword>
<protein>
    <submittedName>
        <fullName evidence="4">Amidohydrolase family protein</fullName>
    </submittedName>
</protein>
<organism evidence="4 5">
    <name type="scientific">candidate division CSSED10-310 bacterium</name>
    <dbReference type="NCBI Taxonomy" id="2855610"/>
    <lineage>
        <taxon>Bacteria</taxon>
        <taxon>Bacteria division CSSED10-310</taxon>
    </lineage>
</organism>
<keyword evidence="5" id="KW-1185">Reference proteome</keyword>
<feature type="domain" description="Amidohydrolase 3" evidence="3">
    <location>
        <begin position="449"/>
        <end position="525"/>
    </location>
</feature>
<dbReference type="Gene3D" id="2.30.40.10">
    <property type="entry name" value="Urease, subunit C, domain 1"/>
    <property type="match status" value="1"/>
</dbReference>
<accession>A0ABV6Z391</accession>
<dbReference type="InterPro" id="IPR013108">
    <property type="entry name" value="Amidohydro_3"/>
</dbReference>
<dbReference type="Gene3D" id="3.20.20.140">
    <property type="entry name" value="Metal-dependent hydrolases"/>
    <property type="match status" value="2"/>
</dbReference>
<comment type="similarity">
    <text evidence="1">Belongs to the metallo-dependent hydrolases superfamily. NagA family.</text>
</comment>
<dbReference type="Pfam" id="PF07969">
    <property type="entry name" value="Amidohydro_3"/>
    <property type="match status" value="2"/>
</dbReference>
<dbReference type="SUPFAM" id="SSF51556">
    <property type="entry name" value="Metallo-dependent hydrolases"/>
    <property type="match status" value="1"/>
</dbReference>
<evidence type="ECO:0000256" key="1">
    <source>
        <dbReference type="ARBA" id="ARBA00010716"/>
    </source>
</evidence>